<evidence type="ECO:0000256" key="8">
    <source>
        <dbReference type="ARBA" id="ARBA00026073"/>
    </source>
</evidence>
<reference evidence="13 14" key="1">
    <citation type="submission" date="2018-05" db="EMBL/GenBank/DDBJ databases">
        <title>Genomic Encyclopedia of Type Strains, Phase IV (KMG-IV): sequencing the most valuable type-strain genomes for metagenomic binning, comparative biology and taxonomic classification.</title>
        <authorList>
            <person name="Goeker M."/>
        </authorList>
    </citation>
    <scope>NUCLEOTIDE SEQUENCE [LARGE SCALE GENOMIC DNA]</scope>
    <source>
        <strain evidence="13 14">DSM 29661</strain>
    </source>
</reference>
<proteinExistence type="predicted"/>
<evidence type="ECO:0000313" key="13">
    <source>
        <dbReference type="EMBL" id="PXX77738.1"/>
    </source>
</evidence>
<dbReference type="GO" id="GO:0009432">
    <property type="term" value="P:SOS response"/>
    <property type="evidence" value="ECO:0007669"/>
    <property type="project" value="UniProtKB-KW"/>
</dbReference>
<dbReference type="Gene3D" id="3.40.1440.10">
    <property type="entry name" value="GIY-YIG endonuclease"/>
    <property type="match status" value="1"/>
</dbReference>
<evidence type="ECO:0000256" key="11">
    <source>
        <dbReference type="ARBA" id="ARBA00042732"/>
    </source>
</evidence>
<evidence type="ECO:0000256" key="9">
    <source>
        <dbReference type="ARBA" id="ARBA00040756"/>
    </source>
</evidence>
<evidence type="ECO:0000256" key="10">
    <source>
        <dbReference type="ARBA" id="ARBA00042138"/>
    </source>
</evidence>
<evidence type="ECO:0000256" key="6">
    <source>
        <dbReference type="ARBA" id="ARBA00023236"/>
    </source>
</evidence>
<gene>
    <name evidence="13" type="ORF">DFR34_11550</name>
</gene>
<keyword evidence="14" id="KW-1185">Reference proteome</keyword>
<dbReference type="AlphaFoldDB" id="A0A318KM06"/>
<dbReference type="SUPFAM" id="SSF53098">
    <property type="entry name" value="Ribonuclease H-like"/>
    <property type="match status" value="1"/>
</dbReference>
<dbReference type="Pfam" id="PF00929">
    <property type="entry name" value="RNase_T"/>
    <property type="match status" value="1"/>
</dbReference>
<accession>A0A318KM06</accession>
<dbReference type="InterPro" id="IPR013520">
    <property type="entry name" value="Ribonucl_H"/>
</dbReference>
<feature type="domain" description="GIY-YIG" evidence="12">
    <location>
        <begin position="200"/>
        <end position="278"/>
    </location>
</feature>
<dbReference type="InterPro" id="IPR050066">
    <property type="entry name" value="UvrABC_protein_C"/>
</dbReference>
<dbReference type="GO" id="GO:0003676">
    <property type="term" value="F:nucleic acid binding"/>
    <property type="evidence" value="ECO:0007669"/>
    <property type="project" value="InterPro"/>
</dbReference>
<dbReference type="Proteomes" id="UP000247555">
    <property type="component" value="Unassembled WGS sequence"/>
</dbReference>
<dbReference type="PANTHER" id="PTHR30562">
    <property type="entry name" value="UVRC/OXIDOREDUCTASE"/>
    <property type="match status" value="1"/>
</dbReference>
<dbReference type="SMART" id="SM00465">
    <property type="entry name" value="GIYc"/>
    <property type="match status" value="1"/>
</dbReference>
<dbReference type="PANTHER" id="PTHR30562:SF10">
    <property type="entry name" value="EXCINUCLEASE CHO"/>
    <property type="match status" value="1"/>
</dbReference>
<dbReference type="SUPFAM" id="SSF82771">
    <property type="entry name" value="GIY-YIG endonuclease"/>
    <property type="match status" value="1"/>
</dbReference>
<evidence type="ECO:0000256" key="3">
    <source>
        <dbReference type="ARBA" id="ARBA00022801"/>
    </source>
</evidence>
<keyword evidence="4" id="KW-0267">Excision nuclease</keyword>
<dbReference type="InterPro" id="IPR036397">
    <property type="entry name" value="RNaseH_sf"/>
</dbReference>
<comment type="caution">
    <text evidence="13">The sequence shown here is derived from an EMBL/GenBank/DDBJ whole genome shotgun (WGS) entry which is preliminary data.</text>
</comment>
<dbReference type="CDD" id="cd10434">
    <property type="entry name" value="GIY-YIG_UvrC_Cho"/>
    <property type="match status" value="1"/>
</dbReference>
<organism evidence="13 14">
    <name type="scientific">Rivihabitans pingtungensis</name>
    <dbReference type="NCBI Taxonomy" id="1054498"/>
    <lineage>
        <taxon>Bacteria</taxon>
        <taxon>Pseudomonadati</taxon>
        <taxon>Pseudomonadota</taxon>
        <taxon>Betaproteobacteria</taxon>
        <taxon>Neisseriales</taxon>
        <taxon>Aquaspirillaceae</taxon>
        <taxon>Rivihabitans</taxon>
    </lineage>
</organism>
<dbReference type="GO" id="GO:0006289">
    <property type="term" value="P:nucleotide-excision repair"/>
    <property type="evidence" value="ECO:0007669"/>
    <property type="project" value="InterPro"/>
</dbReference>
<evidence type="ECO:0000256" key="7">
    <source>
        <dbReference type="ARBA" id="ARBA00025483"/>
    </source>
</evidence>
<dbReference type="Gene3D" id="3.30.420.10">
    <property type="entry name" value="Ribonuclease H-like superfamily/Ribonuclease H"/>
    <property type="match status" value="1"/>
</dbReference>
<dbReference type="InterPro" id="IPR000305">
    <property type="entry name" value="GIY-YIG_endonuc"/>
</dbReference>
<evidence type="ECO:0000256" key="4">
    <source>
        <dbReference type="ARBA" id="ARBA00022881"/>
    </source>
</evidence>
<keyword evidence="3" id="KW-0378">Hydrolase</keyword>
<keyword evidence="5" id="KW-0234">DNA repair</keyword>
<evidence type="ECO:0000256" key="5">
    <source>
        <dbReference type="ARBA" id="ARBA00023204"/>
    </source>
</evidence>
<sequence length="470" mass="52782">MFDTPLAIVDLETTGGHITRDRITEIGILLVDGDQVRPWRALVNPGMPIPPFIEQMTGISNAMVAEAPPFEALAAELLALLHGRLFIAHNARFDYGFLKNAFRRLELPWRAQQLCTVKLSRLLYPQHYKHNLDSLIARFNLGCANRHRALDDAEAVWRFLGAARAELGDDAIAHAVRQLMGRPAALPPQLDANLIDELPDTPGVYRFWDASGAPLYVGKSINLRSRVLSHFSADTRINKEMRLSQQVARIDWIDTVGEFGALLVESRQIKTLQPVHNVRGRRERELCAWQLYPREDGFLVPRLIRGDEVDLGEADSVFGVFRSAREAKKTLTDVADAYRLCHAVLGIDRVTGKKGQPCFARQLGRCHGACIGKESAEQHNQRLLAALARMQRQPWPFAGAMAVVEEDPVSGSIERHVFDRWRFLGSWRDGEPVLEAEPGFELDTYKMLAGCLRKLPKGARLEPWDGWPAA</sequence>
<protein>
    <recommendedName>
        <fullName evidence="9">Excinuclease cho</fullName>
    </recommendedName>
    <alternativeName>
        <fullName evidence="11">Endonuclease cho</fullName>
    </alternativeName>
    <alternativeName>
        <fullName evidence="10">UvrC homolog protein</fullName>
    </alternativeName>
</protein>
<comment type="function">
    <text evidence="7">DNA polymerase III is a complex, multichain enzyme responsible for most of the replicative synthesis in bacteria. The epsilon subunit contain the editing function and is a proofreading 3'-5' exonuclease.</text>
</comment>
<dbReference type="GO" id="GO:0004527">
    <property type="term" value="F:exonuclease activity"/>
    <property type="evidence" value="ECO:0007669"/>
    <property type="project" value="UniProtKB-ARBA"/>
</dbReference>
<keyword evidence="2" id="KW-0228">DNA excision</keyword>
<evidence type="ECO:0000256" key="1">
    <source>
        <dbReference type="ARBA" id="ARBA00022763"/>
    </source>
</evidence>
<dbReference type="GO" id="GO:0009380">
    <property type="term" value="C:excinuclease repair complex"/>
    <property type="evidence" value="ECO:0007669"/>
    <property type="project" value="TreeGrafter"/>
</dbReference>
<dbReference type="InterPro" id="IPR035901">
    <property type="entry name" value="GIY-YIG_endonuc_sf"/>
</dbReference>
<keyword evidence="1" id="KW-0227">DNA damage</keyword>
<keyword evidence="6" id="KW-0742">SOS response</keyword>
<evidence type="ECO:0000256" key="2">
    <source>
        <dbReference type="ARBA" id="ARBA00022769"/>
    </source>
</evidence>
<dbReference type="OrthoDB" id="9803913at2"/>
<dbReference type="InterPro" id="IPR047296">
    <property type="entry name" value="GIY-YIG_UvrC_Cho"/>
</dbReference>
<dbReference type="SMART" id="SM00479">
    <property type="entry name" value="EXOIII"/>
    <property type="match status" value="1"/>
</dbReference>
<dbReference type="RefSeq" id="WP_110391278.1">
    <property type="nucleotide sequence ID" value="NZ_QJKI01000015.1"/>
</dbReference>
<evidence type="ECO:0000259" key="12">
    <source>
        <dbReference type="PROSITE" id="PS50164"/>
    </source>
</evidence>
<dbReference type="EMBL" id="QJKI01000015">
    <property type="protein sequence ID" value="PXX77738.1"/>
    <property type="molecule type" value="Genomic_DNA"/>
</dbReference>
<name>A0A318KM06_9NEIS</name>
<dbReference type="InterPro" id="IPR012337">
    <property type="entry name" value="RNaseH-like_sf"/>
</dbReference>
<dbReference type="PROSITE" id="PS50164">
    <property type="entry name" value="GIY_YIG"/>
    <property type="match status" value="1"/>
</dbReference>
<dbReference type="CDD" id="cd06127">
    <property type="entry name" value="DEDDh"/>
    <property type="match status" value="1"/>
</dbReference>
<comment type="subunit">
    <text evidence="8">DNA polymerase III contains a core (composed of alpha, epsilon and theta chains) that associates with a tau subunit. This core dimerizes to form the POLIII' complex. PolIII' associates with the gamma complex (composed of gamma, delta, delta', psi and chi chains) and with the beta chain to form the complete DNA polymerase III complex.</text>
</comment>
<evidence type="ECO:0000313" key="14">
    <source>
        <dbReference type="Proteomes" id="UP000247555"/>
    </source>
</evidence>
<dbReference type="FunFam" id="3.30.420.10:FF:000045">
    <property type="entry name" value="3'-5' exonuclease DinG"/>
    <property type="match status" value="1"/>
</dbReference>